<protein>
    <recommendedName>
        <fullName evidence="2">DUF4440 domain-containing protein</fullName>
    </recommendedName>
</protein>
<sequence length="61" mass="6815">DGVRRVLKNTSIVTFGRDYAVANTEANDESISGTVRQSQTWVRTDEGWKIVSAHVSYLQDS</sequence>
<proteinExistence type="predicted"/>
<reference evidence="1" key="1">
    <citation type="submission" date="2018-05" db="EMBL/GenBank/DDBJ databases">
        <authorList>
            <person name="Lanie J.A."/>
            <person name="Ng W.-L."/>
            <person name="Kazmierczak K.M."/>
            <person name="Andrzejewski T.M."/>
            <person name="Davidsen T.M."/>
            <person name="Wayne K.J."/>
            <person name="Tettelin H."/>
            <person name="Glass J.I."/>
            <person name="Rusch D."/>
            <person name="Podicherti R."/>
            <person name="Tsui H.-C.T."/>
            <person name="Winkler M.E."/>
        </authorList>
    </citation>
    <scope>NUCLEOTIDE SEQUENCE</scope>
</reference>
<dbReference type="Gene3D" id="3.10.450.50">
    <property type="match status" value="1"/>
</dbReference>
<dbReference type="Pfam" id="PF11533">
    <property type="entry name" value="AtzH-like"/>
    <property type="match status" value="1"/>
</dbReference>
<dbReference type="AlphaFoldDB" id="A0A383CAQ0"/>
<evidence type="ECO:0000313" key="1">
    <source>
        <dbReference type="EMBL" id="SVE29272.1"/>
    </source>
</evidence>
<organism evidence="1">
    <name type="scientific">marine metagenome</name>
    <dbReference type="NCBI Taxonomy" id="408172"/>
    <lineage>
        <taxon>unclassified sequences</taxon>
        <taxon>metagenomes</taxon>
        <taxon>ecological metagenomes</taxon>
    </lineage>
</organism>
<accession>A0A383CAQ0</accession>
<gene>
    <name evidence="1" type="ORF">METZ01_LOCUS482126</name>
</gene>
<dbReference type="EMBL" id="UINC01207262">
    <property type="protein sequence ID" value="SVE29272.1"/>
    <property type="molecule type" value="Genomic_DNA"/>
</dbReference>
<dbReference type="InterPro" id="IPR024507">
    <property type="entry name" value="AtzH-like"/>
</dbReference>
<dbReference type="SUPFAM" id="SSF54427">
    <property type="entry name" value="NTF2-like"/>
    <property type="match status" value="1"/>
</dbReference>
<feature type="non-terminal residue" evidence="1">
    <location>
        <position position="1"/>
    </location>
</feature>
<dbReference type="InterPro" id="IPR032710">
    <property type="entry name" value="NTF2-like_dom_sf"/>
</dbReference>
<name>A0A383CAQ0_9ZZZZ</name>
<evidence type="ECO:0008006" key="2">
    <source>
        <dbReference type="Google" id="ProtNLM"/>
    </source>
</evidence>